<accession>A0A2W2B4K6</accession>
<sequence length="713" mass="81286">MNGGEFPKKVGEDGEKMMREFLKLVGWGALAPASSFSCSLGEKHKLSDSDRQGHNVDGIFHYANPLNHDETDVVLCSAKHNQDAYSAKSKAYSHMKDLAQSLECAPKDFSFNSEFENWDRKKVYKGLLFWISSNPSERNESMVDKISDGFLKEDDPDGKPRLRGINFDSIYVLDNKKVTFIYSSVKTAQQLYPGNQINFLYPHTGLNNSPHDLQPYGKILPIQFMNTSILPIVVDDANSVKVLIFCDIDFDKEYLKRIIWLAHKTCGLANKVDIFFNDYDVTSDSKTEAVVKQMFPDSQLISKTTIRRINEYDFVTLKEDQVEQIIVNQIAEVRPQIHAKVSDDLDRMLPFGEIIKPILASSILSETDLKSFLVRKGIFIGNKDKQHTVPLMSTMLFSPEELNTLKFLLKEKEDKIKTVLRKTNLAQKEISRDVLASNLQEVMENSLDSVFPPTNCKFHKKPNISIGSSDEIVISFVLEKRNSTKDLITGTQHNNGALIFKIENDELIGRIDYTSKEVYTYGTKLFKEIEQELLSKAVIKDEFLSIYFNDFDNKGRIEFFLNFMTTSGMVHFSDARLEYILVKPDGDLPEVLPFDLESLKGKVNELALKGTSLDSVHYFTDEYKKSLLMQKVRIKYSYEFGLHQGTCTIELDFKGALEMGANTELHFNLEVSKSKSNKGLDQEKLNNDLASKFNAIIQERYKKKKELLLPSGD</sequence>
<feature type="domain" description="GAPS4 PD-(D/E)XK nuclease" evidence="2">
    <location>
        <begin position="4"/>
        <end position="177"/>
    </location>
</feature>
<dbReference type="Pfam" id="PF26115">
    <property type="entry name" value="PDDEXK_GAPS4"/>
    <property type="match status" value="1"/>
</dbReference>
<dbReference type="RefSeq" id="WP_110996846.1">
    <property type="nucleotide sequence ID" value="NZ_QKTW01000001.1"/>
</dbReference>
<dbReference type="OrthoDB" id="2680225at2"/>
<evidence type="ECO:0000313" key="4">
    <source>
        <dbReference type="Proteomes" id="UP000248745"/>
    </source>
</evidence>
<dbReference type="InterPro" id="IPR058873">
    <property type="entry name" value="PDDEXK_GAPS4"/>
</dbReference>
<dbReference type="AlphaFoldDB" id="A0A2W2B4K6"/>
<dbReference type="EMBL" id="QKTW01000001">
    <property type="protein sequence ID" value="PZF74998.1"/>
    <property type="molecule type" value="Genomic_DNA"/>
</dbReference>
<protein>
    <submittedName>
        <fullName evidence="3">Uncharacterized protein</fullName>
    </submittedName>
</protein>
<keyword evidence="4" id="KW-1185">Reference proteome</keyword>
<organism evidence="3 4">
    <name type="scientific">Taibaiella soli</name>
    <dbReference type="NCBI Taxonomy" id="1649169"/>
    <lineage>
        <taxon>Bacteria</taxon>
        <taxon>Pseudomonadati</taxon>
        <taxon>Bacteroidota</taxon>
        <taxon>Chitinophagia</taxon>
        <taxon>Chitinophagales</taxon>
        <taxon>Chitinophagaceae</taxon>
        <taxon>Taibaiella</taxon>
    </lineage>
</organism>
<dbReference type="Pfam" id="PF26110">
    <property type="entry name" value="GAPS4b_N"/>
    <property type="match status" value="1"/>
</dbReference>
<dbReference type="InterPro" id="IPR058955">
    <property type="entry name" value="GAPS4b_N"/>
</dbReference>
<evidence type="ECO:0000259" key="2">
    <source>
        <dbReference type="Pfam" id="PF26115"/>
    </source>
</evidence>
<evidence type="ECO:0000313" key="3">
    <source>
        <dbReference type="EMBL" id="PZF74998.1"/>
    </source>
</evidence>
<comment type="caution">
    <text evidence="3">The sequence shown here is derived from an EMBL/GenBank/DDBJ whole genome shotgun (WGS) entry which is preliminary data.</text>
</comment>
<dbReference type="Proteomes" id="UP000248745">
    <property type="component" value="Unassembled WGS sequence"/>
</dbReference>
<reference evidence="3 4" key="1">
    <citation type="submission" date="2018-06" db="EMBL/GenBank/DDBJ databases">
        <title>Mucibacter soli gen. nov., sp. nov., a new member of the family Chitinophagaceae producing mucin.</title>
        <authorList>
            <person name="Kim M.-K."/>
            <person name="Park S."/>
            <person name="Kim T.-S."/>
            <person name="Joung Y."/>
            <person name="Han J.-H."/>
            <person name="Kim S.B."/>
        </authorList>
    </citation>
    <scope>NUCLEOTIDE SEQUENCE [LARGE SCALE GENOMIC DNA]</scope>
    <source>
        <strain evidence="3 4">R1-15</strain>
    </source>
</reference>
<gene>
    <name evidence="3" type="ORF">DN068_00135</name>
</gene>
<name>A0A2W2B4K6_9BACT</name>
<evidence type="ECO:0000259" key="1">
    <source>
        <dbReference type="Pfam" id="PF26110"/>
    </source>
</evidence>
<feature type="domain" description="GAPS4b N-terminal" evidence="1">
    <location>
        <begin position="353"/>
        <end position="415"/>
    </location>
</feature>
<proteinExistence type="predicted"/>